<name>U5EZN0_9DIPT</name>
<evidence type="ECO:0000313" key="10">
    <source>
        <dbReference type="EMBL" id="JAB59384.1"/>
    </source>
</evidence>
<feature type="region of interest" description="Disordered" evidence="8">
    <location>
        <begin position="232"/>
        <end position="265"/>
    </location>
</feature>
<feature type="DNA-binding region" description="Homeobox" evidence="6">
    <location>
        <begin position="182"/>
        <end position="241"/>
    </location>
</feature>
<evidence type="ECO:0000256" key="3">
    <source>
        <dbReference type="ARBA" id="ARBA00023125"/>
    </source>
</evidence>
<feature type="region of interest" description="Disordered" evidence="8">
    <location>
        <begin position="118"/>
        <end position="159"/>
    </location>
</feature>
<dbReference type="PROSITE" id="PS00027">
    <property type="entry name" value="HOMEOBOX_1"/>
    <property type="match status" value="1"/>
</dbReference>
<dbReference type="Gene3D" id="1.10.10.60">
    <property type="entry name" value="Homeodomain-like"/>
    <property type="match status" value="1"/>
</dbReference>
<dbReference type="PRINTS" id="PR00024">
    <property type="entry name" value="HOMEOBOX"/>
</dbReference>
<evidence type="ECO:0000256" key="2">
    <source>
        <dbReference type="ARBA" id="ARBA00010341"/>
    </source>
</evidence>
<evidence type="ECO:0000256" key="8">
    <source>
        <dbReference type="SAM" id="MobiDB-lite"/>
    </source>
</evidence>
<dbReference type="InterPro" id="IPR001356">
    <property type="entry name" value="HD"/>
</dbReference>
<dbReference type="GO" id="GO:0009887">
    <property type="term" value="P:animal organ morphogenesis"/>
    <property type="evidence" value="ECO:0007669"/>
    <property type="project" value="TreeGrafter"/>
</dbReference>
<keyword evidence="5 6" id="KW-0539">Nucleus</keyword>
<comment type="subcellular location">
    <subcellularLocation>
        <location evidence="1 6 7">Nucleus</location>
    </subcellularLocation>
</comment>
<keyword evidence="4 6" id="KW-0371">Homeobox</keyword>
<dbReference type="CDD" id="cd00086">
    <property type="entry name" value="homeodomain"/>
    <property type="match status" value="1"/>
</dbReference>
<dbReference type="InterPro" id="IPR017970">
    <property type="entry name" value="Homeobox_CS"/>
</dbReference>
<keyword evidence="3 6" id="KW-0238">DNA-binding</keyword>
<dbReference type="AlphaFoldDB" id="U5EZN0"/>
<evidence type="ECO:0000256" key="7">
    <source>
        <dbReference type="RuleBase" id="RU000682"/>
    </source>
</evidence>
<dbReference type="GO" id="GO:0005634">
    <property type="term" value="C:nucleus"/>
    <property type="evidence" value="ECO:0007669"/>
    <property type="project" value="UniProtKB-SubCell"/>
</dbReference>
<evidence type="ECO:0000256" key="6">
    <source>
        <dbReference type="PROSITE-ProRule" id="PRU00108"/>
    </source>
</evidence>
<dbReference type="GO" id="GO:0030154">
    <property type="term" value="P:cell differentiation"/>
    <property type="evidence" value="ECO:0007669"/>
    <property type="project" value="TreeGrafter"/>
</dbReference>
<dbReference type="SMART" id="SM00389">
    <property type="entry name" value="HOX"/>
    <property type="match status" value="1"/>
</dbReference>
<protein>
    <submittedName>
        <fullName evidence="10">Putative caudal</fullName>
    </submittedName>
</protein>
<dbReference type="SUPFAM" id="SSF46689">
    <property type="entry name" value="Homeodomain-like"/>
    <property type="match status" value="1"/>
</dbReference>
<comment type="similarity">
    <text evidence="2">Belongs to the Caudal homeobox family.</text>
</comment>
<dbReference type="InterPro" id="IPR047152">
    <property type="entry name" value="Caudal_homeobox"/>
</dbReference>
<proteinExistence type="evidence at transcript level"/>
<dbReference type="GO" id="GO:0009948">
    <property type="term" value="P:anterior/posterior axis specification"/>
    <property type="evidence" value="ECO:0007669"/>
    <property type="project" value="TreeGrafter"/>
</dbReference>
<dbReference type="InterPro" id="IPR020479">
    <property type="entry name" value="HD_metazoa"/>
</dbReference>
<feature type="domain" description="Homeobox" evidence="9">
    <location>
        <begin position="180"/>
        <end position="240"/>
    </location>
</feature>
<dbReference type="GO" id="GO:0000977">
    <property type="term" value="F:RNA polymerase II transcription regulatory region sequence-specific DNA binding"/>
    <property type="evidence" value="ECO:0007669"/>
    <property type="project" value="TreeGrafter"/>
</dbReference>
<accession>U5EZN0</accession>
<sequence length="345" mass="38385">MVSYTNNFGMYPKYHGSNLPYGTSPGWYPSHYHQPPNHSQFMTSDNGVDSPQGMYYAHPSIYHHQSSPDWSGHDNFTPPQTTLLQSTTPNSTSGGAGGGLHINPQTQTEQFKSEHILNDGLHSVPSPPITVSGSDMSSPGVPNGSSSPHNTTSRPAQVKSPYEWIKRQSYQNQPNPGKTRTKDKYRVVYTDQQRLELEKEFHYSRYITIRRKTELAQTLQLSERQVKIWFQNRRAKDRKQKKKTDNGLPGQTLVSHSQHNPQSLSSSLLVDTKPKLEPGLQFPHLHQMSALSAMGMGSMGLHAAHHHHALHQHLSHVTPGGAPPPPTSQHLNPGPQVSSASLNLM</sequence>
<reference evidence="10" key="1">
    <citation type="journal article" date="2014" name="Insect Biochem. Mol. Biol.">
        <title>An insight into the sialome of the frog biting fly, Corethrella appendiculata.</title>
        <authorList>
            <person name="Ribeiro J.M.C."/>
            <person name="Chagas A.C."/>
            <person name="Pham V.M."/>
            <person name="Lounibos L.P."/>
            <person name="Calvo E."/>
        </authorList>
    </citation>
    <scope>NUCLEOTIDE SEQUENCE</scope>
    <source>
        <tissue evidence="10">Salivary glands</tissue>
    </source>
</reference>
<organism evidence="10">
    <name type="scientific">Corethrella appendiculata</name>
    <dbReference type="NCBI Taxonomy" id="1370023"/>
    <lineage>
        <taxon>Eukaryota</taxon>
        <taxon>Metazoa</taxon>
        <taxon>Ecdysozoa</taxon>
        <taxon>Arthropoda</taxon>
        <taxon>Hexapoda</taxon>
        <taxon>Insecta</taxon>
        <taxon>Pterygota</taxon>
        <taxon>Neoptera</taxon>
        <taxon>Endopterygota</taxon>
        <taxon>Diptera</taxon>
        <taxon>Nematocera</taxon>
        <taxon>Culicoidea</taxon>
        <taxon>Chaoboridae</taxon>
        <taxon>Corethrella</taxon>
    </lineage>
</organism>
<dbReference type="PROSITE" id="PS50071">
    <property type="entry name" value="HOMEOBOX_2"/>
    <property type="match status" value="1"/>
</dbReference>
<dbReference type="Pfam" id="PF00046">
    <property type="entry name" value="Homeodomain"/>
    <property type="match status" value="1"/>
</dbReference>
<feature type="compositionally biased region" description="Basic residues" evidence="8">
    <location>
        <begin position="233"/>
        <end position="242"/>
    </location>
</feature>
<feature type="compositionally biased region" description="Polar residues" evidence="8">
    <location>
        <begin position="252"/>
        <end position="265"/>
    </location>
</feature>
<feature type="compositionally biased region" description="Polar residues" evidence="8">
    <location>
        <begin position="328"/>
        <end position="345"/>
    </location>
</feature>
<feature type="region of interest" description="Disordered" evidence="8">
    <location>
        <begin position="66"/>
        <end position="104"/>
    </location>
</feature>
<evidence type="ECO:0000256" key="4">
    <source>
        <dbReference type="ARBA" id="ARBA00023155"/>
    </source>
</evidence>
<dbReference type="EMBL" id="GANO01000487">
    <property type="protein sequence ID" value="JAB59384.1"/>
    <property type="molecule type" value="mRNA"/>
</dbReference>
<dbReference type="GO" id="GO:0000981">
    <property type="term" value="F:DNA-binding transcription factor activity, RNA polymerase II-specific"/>
    <property type="evidence" value="ECO:0007669"/>
    <property type="project" value="InterPro"/>
</dbReference>
<evidence type="ECO:0000256" key="5">
    <source>
        <dbReference type="ARBA" id="ARBA00023242"/>
    </source>
</evidence>
<dbReference type="InterPro" id="IPR009057">
    <property type="entry name" value="Homeodomain-like_sf"/>
</dbReference>
<dbReference type="PANTHER" id="PTHR24332">
    <property type="entry name" value="HOMEOBOX PROTEIN CDX"/>
    <property type="match status" value="1"/>
</dbReference>
<feature type="compositionally biased region" description="Low complexity" evidence="8">
    <location>
        <begin position="77"/>
        <end position="93"/>
    </location>
</feature>
<evidence type="ECO:0000256" key="1">
    <source>
        <dbReference type="ARBA" id="ARBA00004123"/>
    </source>
</evidence>
<dbReference type="FunFam" id="1.10.10.60:FF:000089">
    <property type="entry name" value="Caudal type homeobox 4"/>
    <property type="match status" value="1"/>
</dbReference>
<feature type="region of interest" description="Disordered" evidence="8">
    <location>
        <begin position="307"/>
        <end position="345"/>
    </location>
</feature>
<dbReference type="PANTHER" id="PTHR24332:SF9">
    <property type="entry name" value="HOMEOTIC PROTEIN CAUDAL"/>
    <property type="match status" value="1"/>
</dbReference>
<feature type="compositionally biased region" description="Low complexity" evidence="8">
    <location>
        <begin position="137"/>
        <end position="148"/>
    </location>
</feature>
<evidence type="ECO:0000259" key="9">
    <source>
        <dbReference type="PROSITE" id="PS50071"/>
    </source>
</evidence>